<comment type="caution">
    <text evidence="7">The sequence shown here is derived from an EMBL/GenBank/DDBJ whole genome shotgun (WGS) entry which is preliminary data.</text>
</comment>
<dbReference type="InterPro" id="IPR014748">
    <property type="entry name" value="Enoyl-CoA_hydra_C"/>
</dbReference>
<dbReference type="NCBIfam" id="NF006008">
    <property type="entry name" value="PRK08139.1"/>
    <property type="match status" value="1"/>
</dbReference>
<dbReference type="InterPro" id="IPR001753">
    <property type="entry name" value="Enoyl-CoA_hydra/iso"/>
</dbReference>
<keyword evidence="2" id="KW-0276">Fatty acid metabolism</keyword>
<name>A0ABS5HLE8_9RHOB</name>
<keyword evidence="4" id="KW-0443">Lipid metabolism</keyword>
<comment type="similarity">
    <text evidence="1">Belongs to the enoyl-CoA hydratase/isomerase family.</text>
</comment>
<keyword evidence="8" id="KW-1185">Reference proteome</keyword>
<dbReference type="CDD" id="cd06558">
    <property type="entry name" value="crotonase-like"/>
    <property type="match status" value="1"/>
</dbReference>
<evidence type="ECO:0000256" key="6">
    <source>
        <dbReference type="ARBA" id="ARBA00040545"/>
    </source>
</evidence>
<dbReference type="Pfam" id="PF00378">
    <property type="entry name" value="ECH_1"/>
    <property type="match status" value="1"/>
</dbReference>
<proteinExistence type="inferred from homology"/>
<evidence type="ECO:0000313" key="8">
    <source>
        <dbReference type="Proteomes" id="UP001195941"/>
    </source>
</evidence>
<evidence type="ECO:0000313" key="7">
    <source>
        <dbReference type="EMBL" id="MBR9649787.1"/>
    </source>
</evidence>
<dbReference type="Proteomes" id="UP001195941">
    <property type="component" value="Unassembled WGS sequence"/>
</dbReference>
<accession>A0ABS5HLE8</accession>
<evidence type="ECO:0000256" key="3">
    <source>
        <dbReference type="ARBA" id="ARBA00022946"/>
    </source>
</evidence>
<evidence type="ECO:0000256" key="1">
    <source>
        <dbReference type="ARBA" id="ARBA00005254"/>
    </source>
</evidence>
<dbReference type="GO" id="GO:0004300">
    <property type="term" value="F:enoyl-CoA hydratase activity"/>
    <property type="evidence" value="ECO:0007669"/>
    <property type="project" value="UniProtKB-EC"/>
</dbReference>
<comment type="function">
    <text evidence="5">May play a role in fatty acid biosynthesis and insulin sensitivity.</text>
</comment>
<dbReference type="Gene3D" id="1.10.12.10">
    <property type="entry name" value="Lyase 2-enoyl-coa Hydratase, Chain A, domain 2"/>
    <property type="match status" value="1"/>
</dbReference>
<gene>
    <name evidence="7" type="ORF">IT775_01455</name>
</gene>
<keyword evidence="7" id="KW-0456">Lyase</keyword>
<organism evidence="7 8">
    <name type="scientific">Thalassovita aquimarina</name>
    <dbReference type="NCBI Taxonomy" id="2785917"/>
    <lineage>
        <taxon>Bacteria</taxon>
        <taxon>Pseudomonadati</taxon>
        <taxon>Pseudomonadota</taxon>
        <taxon>Alphaproteobacteria</taxon>
        <taxon>Rhodobacterales</taxon>
        <taxon>Roseobacteraceae</taxon>
        <taxon>Thalassovita</taxon>
    </lineage>
</organism>
<evidence type="ECO:0000256" key="2">
    <source>
        <dbReference type="ARBA" id="ARBA00022832"/>
    </source>
</evidence>
<evidence type="ECO:0000256" key="5">
    <source>
        <dbReference type="ARBA" id="ARBA00037410"/>
    </source>
</evidence>
<evidence type="ECO:0000256" key="4">
    <source>
        <dbReference type="ARBA" id="ARBA00023098"/>
    </source>
</evidence>
<dbReference type="EMBL" id="JADMKU010000001">
    <property type="protein sequence ID" value="MBR9649787.1"/>
    <property type="molecule type" value="Genomic_DNA"/>
</dbReference>
<dbReference type="Gene3D" id="3.90.226.10">
    <property type="entry name" value="2-enoyl-CoA Hydratase, Chain A, domain 1"/>
    <property type="match status" value="1"/>
</dbReference>
<dbReference type="InterPro" id="IPR052377">
    <property type="entry name" value="Mitochondrial_ECH-domain"/>
</dbReference>
<protein>
    <recommendedName>
        <fullName evidence="6">Enoyl-CoA hydratase domain-containing protein 3, mitochondrial</fullName>
    </recommendedName>
</protein>
<keyword evidence="3" id="KW-0809">Transit peptide</keyword>
<sequence>MSSISSISKSSFTCGNTVSRKSISSGAVIFAAISFLPQFLRLELPAQHEEDKMALLERHDTGAVARLTLNNPDKLNPLSDAMLAALQEEFGRLAGDASIRAITLGGAGKAFCAGHDLKEMTAGRQAEDGGKAYFKDLFNRCARMMMTIQKLPQPVIAQPHGIATAAGCQLVAACDMAVAAEGTRFGVNGVNIGLFCSTPMVALSRNIPRKKAFEMLTTGQFISAEKAEELGLVNKVVPHADLDAAALELAELVASKLGAAVKVGKEAFYNQIQMPVAEAYDYAGDVMAQNMLYRDTEEGIAAFLEKRPPDWKQ</sequence>
<dbReference type="PANTHER" id="PTHR43602">
    <property type="match status" value="1"/>
</dbReference>
<dbReference type="InterPro" id="IPR029045">
    <property type="entry name" value="ClpP/crotonase-like_dom_sf"/>
</dbReference>
<reference evidence="7 8" key="1">
    <citation type="journal article" date="2021" name="Arch. Microbiol.">
        <title>Thalassobius aquimarinus sp. nov., isolated from the Sea of Japan seashore.</title>
        <authorList>
            <person name="Kurilenko V.V."/>
            <person name="Romanenko L.A."/>
            <person name="Chernysheva N.Y."/>
            <person name="Velansky P.V."/>
            <person name="Tekutyeva L.A."/>
            <person name="Isaeva M.P."/>
            <person name="Mikhailov V.V."/>
        </authorList>
    </citation>
    <scope>NUCLEOTIDE SEQUENCE [LARGE SCALE GENOMIC DNA]</scope>
    <source>
        <strain evidence="7 8">KMM 8518</strain>
    </source>
</reference>
<dbReference type="SUPFAM" id="SSF52096">
    <property type="entry name" value="ClpP/crotonase"/>
    <property type="match status" value="1"/>
</dbReference>
<dbReference type="PANTHER" id="PTHR43602:SF1">
    <property type="entry name" value="ENOYL-COA HYDRATASE DOMAIN-CONTAINING PROTEIN 3, MITOCHONDRIAL"/>
    <property type="match status" value="1"/>
</dbReference>